<dbReference type="CDD" id="cd06579">
    <property type="entry name" value="TM_PBP1_transp_AraH_like"/>
    <property type="match status" value="1"/>
</dbReference>
<keyword evidence="3" id="KW-1003">Cell membrane</keyword>
<evidence type="ECO:0000256" key="2">
    <source>
        <dbReference type="ARBA" id="ARBA00022448"/>
    </source>
</evidence>
<accession>A0A3E2WH78</accession>
<dbReference type="EMBL" id="QVIA01000029">
    <property type="protein sequence ID" value="RGC26125.1"/>
    <property type="molecule type" value="Genomic_DNA"/>
</dbReference>
<dbReference type="GeneID" id="93332171"/>
<keyword evidence="4" id="KW-0997">Cell inner membrane</keyword>
<dbReference type="GO" id="GO:0022857">
    <property type="term" value="F:transmembrane transporter activity"/>
    <property type="evidence" value="ECO:0007669"/>
    <property type="project" value="InterPro"/>
</dbReference>
<dbReference type="RefSeq" id="WP_025654140.1">
    <property type="nucleotide sequence ID" value="NZ_QVIA01000029.1"/>
</dbReference>
<keyword evidence="5 8" id="KW-0812">Transmembrane</keyword>
<evidence type="ECO:0000256" key="4">
    <source>
        <dbReference type="ARBA" id="ARBA00022519"/>
    </source>
</evidence>
<feature type="transmembrane region" description="Helical" evidence="8">
    <location>
        <begin position="164"/>
        <end position="189"/>
    </location>
</feature>
<feature type="transmembrane region" description="Helical" evidence="8">
    <location>
        <begin position="218"/>
        <end position="237"/>
    </location>
</feature>
<keyword evidence="2" id="KW-0813">Transport</keyword>
<dbReference type="Pfam" id="PF02653">
    <property type="entry name" value="BPD_transp_2"/>
    <property type="match status" value="1"/>
</dbReference>
<keyword evidence="6 8" id="KW-1133">Transmembrane helix</keyword>
<reference evidence="9 10" key="1">
    <citation type="submission" date="2018-08" db="EMBL/GenBank/DDBJ databases">
        <title>A genome reference for cultivated species of the human gut microbiota.</title>
        <authorList>
            <person name="Zou Y."/>
            <person name="Xue W."/>
            <person name="Luo G."/>
        </authorList>
    </citation>
    <scope>NUCLEOTIDE SEQUENCE [LARGE SCALE GENOMIC DNA]</scope>
    <source>
        <strain evidence="9 10">AF19-21</strain>
    </source>
</reference>
<feature type="transmembrane region" description="Helical" evidence="8">
    <location>
        <begin position="17"/>
        <end position="37"/>
    </location>
</feature>
<evidence type="ECO:0000313" key="10">
    <source>
        <dbReference type="Proteomes" id="UP000261111"/>
    </source>
</evidence>
<evidence type="ECO:0000256" key="8">
    <source>
        <dbReference type="SAM" id="Phobius"/>
    </source>
</evidence>
<feature type="transmembrane region" description="Helical" evidence="8">
    <location>
        <begin position="101"/>
        <end position="124"/>
    </location>
</feature>
<feature type="transmembrane region" description="Helical" evidence="8">
    <location>
        <begin position="297"/>
        <end position="319"/>
    </location>
</feature>
<evidence type="ECO:0000256" key="3">
    <source>
        <dbReference type="ARBA" id="ARBA00022475"/>
    </source>
</evidence>
<feature type="transmembrane region" description="Helical" evidence="8">
    <location>
        <begin position="130"/>
        <end position="152"/>
    </location>
</feature>
<dbReference type="PANTHER" id="PTHR32196:SF21">
    <property type="entry name" value="ABC TRANSPORTER PERMEASE PROTEIN YPHD-RELATED"/>
    <property type="match status" value="1"/>
</dbReference>
<evidence type="ECO:0000256" key="5">
    <source>
        <dbReference type="ARBA" id="ARBA00022692"/>
    </source>
</evidence>
<evidence type="ECO:0000256" key="7">
    <source>
        <dbReference type="ARBA" id="ARBA00023136"/>
    </source>
</evidence>
<sequence length="327" mass="35171">MSLKDVVQKKGYRQDKISLAITMLPFVILVLSMIYISSQNPYFFTVRNISSILLQTSSLAVMSIGMTFVLIGGGIDLSIPPVMAMSAILGVMYMSKGGNSITAFFIMIGAGILCGIVNGFAIAYLNMIPFVVTLSMQMITYGFCMWITNAVGVTGMKESFKNTVLFNIQGFALPIFLMILLMIIAQVVLKKSYLGRWLYLSGTNVKMAEVSGIPAKKVVFGTYLISGFMAGLAGMILSARMNSASATFGEDVIVMDIVGAAVVGGASTNGGMGTAFGAVFGAVFITIISNFTNMLHIQYNMILVIKGILIIVFVALDMVKQGRRETK</sequence>
<evidence type="ECO:0000313" key="9">
    <source>
        <dbReference type="EMBL" id="RGC26125.1"/>
    </source>
</evidence>
<dbReference type="GO" id="GO:0005886">
    <property type="term" value="C:plasma membrane"/>
    <property type="evidence" value="ECO:0007669"/>
    <property type="project" value="UniProtKB-SubCell"/>
</dbReference>
<dbReference type="PANTHER" id="PTHR32196">
    <property type="entry name" value="ABC TRANSPORTER PERMEASE PROTEIN YPHD-RELATED-RELATED"/>
    <property type="match status" value="1"/>
</dbReference>
<evidence type="ECO:0000256" key="1">
    <source>
        <dbReference type="ARBA" id="ARBA00004651"/>
    </source>
</evidence>
<organism evidence="9 10">
    <name type="scientific">Hungatella hathewayi</name>
    <dbReference type="NCBI Taxonomy" id="154046"/>
    <lineage>
        <taxon>Bacteria</taxon>
        <taxon>Bacillati</taxon>
        <taxon>Bacillota</taxon>
        <taxon>Clostridia</taxon>
        <taxon>Lachnospirales</taxon>
        <taxon>Lachnospiraceae</taxon>
        <taxon>Hungatella</taxon>
    </lineage>
</organism>
<dbReference type="Proteomes" id="UP000261111">
    <property type="component" value="Unassembled WGS sequence"/>
</dbReference>
<protein>
    <submittedName>
        <fullName evidence="9">ABC transporter permease</fullName>
    </submittedName>
</protein>
<dbReference type="InterPro" id="IPR001851">
    <property type="entry name" value="ABC_transp_permease"/>
</dbReference>
<proteinExistence type="predicted"/>
<comment type="caution">
    <text evidence="9">The sequence shown here is derived from an EMBL/GenBank/DDBJ whole genome shotgun (WGS) entry which is preliminary data.</text>
</comment>
<comment type="subcellular location">
    <subcellularLocation>
        <location evidence="1">Cell membrane</location>
        <topology evidence="1">Multi-pass membrane protein</topology>
    </subcellularLocation>
</comment>
<name>A0A3E2WH78_9FIRM</name>
<dbReference type="AlphaFoldDB" id="A0A3E2WH78"/>
<keyword evidence="7 8" id="KW-0472">Membrane</keyword>
<feature type="transmembrane region" description="Helical" evidence="8">
    <location>
        <begin position="77"/>
        <end position="94"/>
    </location>
</feature>
<gene>
    <name evidence="9" type="ORF">DWX41_19710</name>
</gene>
<evidence type="ECO:0000256" key="6">
    <source>
        <dbReference type="ARBA" id="ARBA00022989"/>
    </source>
</evidence>